<dbReference type="Pfam" id="PF08443">
    <property type="entry name" value="RimK"/>
    <property type="match status" value="1"/>
</dbReference>
<keyword evidence="1" id="KW-0067">ATP-binding</keyword>
<gene>
    <name evidence="3" type="ORF">F0185_13350</name>
</gene>
<dbReference type="InterPro" id="IPR011761">
    <property type="entry name" value="ATP-grasp"/>
</dbReference>
<dbReference type="PANTHER" id="PTHR21621">
    <property type="entry name" value="RIBOSOMAL PROTEIN S6 MODIFICATION PROTEIN"/>
    <property type="match status" value="1"/>
</dbReference>
<dbReference type="PANTHER" id="PTHR21621:SF0">
    <property type="entry name" value="BETA-CITRYLGLUTAMATE SYNTHASE B-RELATED"/>
    <property type="match status" value="1"/>
</dbReference>
<dbReference type="InterPro" id="IPR025839">
    <property type="entry name" value="RLAN_dom"/>
</dbReference>
<keyword evidence="1" id="KW-0547">Nucleotide-binding</keyword>
<dbReference type="Gene3D" id="3.30.1490.20">
    <property type="entry name" value="ATP-grasp fold, A domain"/>
    <property type="match status" value="1"/>
</dbReference>
<evidence type="ECO:0000256" key="1">
    <source>
        <dbReference type="PROSITE-ProRule" id="PRU00409"/>
    </source>
</evidence>
<evidence type="ECO:0000313" key="4">
    <source>
        <dbReference type="Proteomes" id="UP000785613"/>
    </source>
</evidence>
<protein>
    <submittedName>
        <fullName evidence="3">RimK family protein</fullName>
    </submittedName>
</protein>
<keyword evidence="4" id="KW-1185">Reference proteome</keyword>
<feature type="domain" description="ATP-grasp" evidence="2">
    <location>
        <begin position="329"/>
        <end position="522"/>
    </location>
</feature>
<sequence length="540" mass="59647">MRTKLSRPTIAQFAAGADDDPKKPPATASIALLRARSTASGLIIVVEQLKDWPDTATPYTIVTAAQFLGSADQGGAPGSTVINLCRSYKYLSVGYYCSLLAEARGQAVLPSVKTINDLSRKAIYGLDTDELDYALNQSLEHTGERPMPVEFSMDIYFGTTEYTPLVALARQIFETFPTPLMRVEFERDEDWKIGAIRVHNVSTLSDAQLTCGRAALRAIERAPMPAPAPVKPYRYHIAILHDPDEELPPSNEAALERFVDVGRELAMDITLVEKKDFSRLAEFDALFIRATTAINHHTYLFAKKAESEGMVVIDDSMSILRCTNKVYLADLMRLNKIPTPHTYALQRADIADIGAIEREIGYPMVMKIPDGAFSRGVTKVANAEQFQETAQALLTQSALILVQEYMYTDFDWRIGVLNRKAIFASKYFMSKNHWQIAKRDAGGQAKFGAARAVALDEVPPDLLAYAVAAANLIGDGLYGVDMKMTARGPVVIEVNDNPNIDAGNEDSVLGDDMYRIVLRDLVRRLDIAHGLMRVQTESGT</sequence>
<evidence type="ECO:0000313" key="3">
    <source>
        <dbReference type="EMBL" id="NHZ34570.1"/>
    </source>
</evidence>
<dbReference type="InterPro" id="IPR013651">
    <property type="entry name" value="ATP-grasp_RimK-type"/>
</dbReference>
<accession>A0ABX0LP27</accession>
<dbReference type="PROSITE" id="PS50975">
    <property type="entry name" value="ATP_GRASP"/>
    <property type="match status" value="1"/>
</dbReference>
<dbReference type="Gene3D" id="3.30.470.20">
    <property type="entry name" value="ATP-grasp fold, B domain"/>
    <property type="match status" value="1"/>
</dbReference>
<dbReference type="Pfam" id="PF14401">
    <property type="entry name" value="RLAN"/>
    <property type="match status" value="1"/>
</dbReference>
<reference evidence="3 4" key="1">
    <citation type="submission" date="2019-09" db="EMBL/GenBank/DDBJ databases">
        <title>Taxonomy of Antarctic Massilia spp.: description of Massilia rubra sp. nov., Massilia aquatica sp. nov., Massilia mucilaginosa sp. nov., Massilia frigida sp. nov. isolated from streams, lakes and regoliths.</title>
        <authorList>
            <person name="Holochova P."/>
            <person name="Sedlacek I."/>
            <person name="Kralova S."/>
            <person name="Maslanova I."/>
            <person name="Busse H.-J."/>
            <person name="Stankova E."/>
            <person name="Vrbovska V."/>
            <person name="Kovarovic V."/>
            <person name="Bartak M."/>
            <person name="Svec P."/>
            <person name="Pantucek R."/>
        </authorList>
    </citation>
    <scope>NUCLEOTIDE SEQUENCE [LARGE SCALE GENOMIC DNA]</scope>
    <source>
        <strain evidence="3 4">CCM 8692</strain>
    </source>
</reference>
<comment type="caution">
    <text evidence="3">The sequence shown here is derived from an EMBL/GenBank/DDBJ whole genome shotgun (WGS) entry which is preliminary data.</text>
</comment>
<dbReference type="EMBL" id="VUYU01000007">
    <property type="protein sequence ID" value="NHZ34570.1"/>
    <property type="molecule type" value="Genomic_DNA"/>
</dbReference>
<proteinExistence type="predicted"/>
<organism evidence="3 4">
    <name type="scientific">Massilia rubra</name>
    <dbReference type="NCBI Taxonomy" id="2607910"/>
    <lineage>
        <taxon>Bacteria</taxon>
        <taxon>Pseudomonadati</taxon>
        <taxon>Pseudomonadota</taxon>
        <taxon>Betaproteobacteria</taxon>
        <taxon>Burkholderiales</taxon>
        <taxon>Oxalobacteraceae</taxon>
        <taxon>Telluria group</taxon>
        <taxon>Massilia</taxon>
    </lineage>
</organism>
<dbReference type="Proteomes" id="UP000785613">
    <property type="component" value="Unassembled WGS sequence"/>
</dbReference>
<name>A0ABX0LP27_9BURK</name>
<dbReference type="InterPro" id="IPR013815">
    <property type="entry name" value="ATP_grasp_subdomain_1"/>
</dbReference>
<dbReference type="SUPFAM" id="SSF56059">
    <property type="entry name" value="Glutathione synthetase ATP-binding domain-like"/>
    <property type="match status" value="1"/>
</dbReference>
<evidence type="ECO:0000259" key="2">
    <source>
        <dbReference type="PROSITE" id="PS50975"/>
    </source>
</evidence>